<feature type="transmembrane region" description="Helical" evidence="6">
    <location>
        <begin position="161"/>
        <end position="185"/>
    </location>
</feature>
<dbReference type="InterPro" id="IPR006603">
    <property type="entry name" value="PQ-loop_rpt"/>
</dbReference>
<dbReference type="EMBL" id="RSCD01000007">
    <property type="protein sequence ID" value="RSH91952.1"/>
    <property type="molecule type" value="Genomic_DNA"/>
</dbReference>
<feature type="compositionally biased region" description="Basic and acidic residues" evidence="5">
    <location>
        <begin position="265"/>
        <end position="275"/>
    </location>
</feature>
<dbReference type="Pfam" id="PF04193">
    <property type="entry name" value="PQ-loop"/>
    <property type="match status" value="2"/>
</dbReference>
<keyword evidence="2 6" id="KW-0812">Transmembrane</keyword>
<proteinExistence type="predicted"/>
<gene>
    <name evidence="7" type="ORF">EHS25_009322</name>
</gene>
<organism evidence="7 8">
    <name type="scientific">Saitozyma podzolica</name>
    <dbReference type="NCBI Taxonomy" id="1890683"/>
    <lineage>
        <taxon>Eukaryota</taxon>
        <taxon>Fungi</taxon>
        <taxon>Dikarya</taxon>
        <taxon>Basidiomycota</taxon>
        <taxon>Agaricomycotina</taxon>
        <taxon>Tremellomycetes</taxon>
        <taxon>Tremellales</taxon>
        <taxon>Trimorphomycetaceae</taxon>
        <taxon>Saitozyma</taxon>
    </lineage>
</organism>
<feature type="transmembrane region" description="Helical" evidence="6">
    <location>
        <begin position="129"/>
        <end position="149"/>
    </location>
</feature>
<feature type="transmembrane region" description="Helical" evidence="6">
    <location>
        <begin position="42"/>
        <end position="62"/>
    </location>
</feature>
<dbReference type="AlphaFoldDB" id="A0A427YLG4"/>
<evidence type="ECO:0000256" key="2">
    <source>
        <dbReference type="ARBA" id="ARBA00022692"/>
    </source>
</evidence>
<accession>A0A427YLG4</accession>
<evidence type="ECO:0000256" key="4">
    <source>
        <dbReference type="ARBA" id="ARBA00023136"/>
    </source>
</evidence>
<evidence type="ECO:0000256" key="6">
    <source>
        <dbReference type="SAM" id="Phobius"/>
    </source>
</evidence>
<comment type="subcellular location">
    <subcellularLocation>
        <location evidence="1">Membrane</location>
        <topology evidence="1">Multi-pass membrane protein</topology>
    </subcellularLocation>
</comment>
<evidence type="ECO:0000256" key="1">
    <source>
        <dbReference type="ARBA" id="ARBA00004141"/>
    </source>
</evidence>
<keyword evidence="4 6" id="KW-0472">Membrane</keyword>
<evidence type="ECO:0000313" key="8">
    <source>
        <dbReference type="Proteomes" id="UP000279259"/>
    </source>
</evidence>
<keyword evidence="8" id="KW-1185">Reference proteome</keyword>
<name>A0A427YLG4_9TREE</name>
<dbReference type="InterPro" id="IPR051415">
    <property type="entry name" value="LAAT-1"/>
</dbReference>
<dbReference type="Gene3D" id="1.20.1280.290">
    <property type="match status" value="2"/>
</dbReference>
<evidence type="ECO:0000256" key="5">
    <source>
        <dbReference type="SAM" id="MobiDB-lite"/>
    </source>
</evidence>
<dbReference type="PANTHER" id="PTHR16201:SF37">
    <property type="entry name" value="PQ-LOOP REPEAT-CONTAINING PROTEIN"/>
    <property type="match status" value="1"/>
</dbReference>
<protein>
    <submittedName>
        <fullName evidence="7">Uncharacterized protein</fullName>
    </submittedName>
</protein>
<feature type="compositionally biased region" description="Polar residues" evidence="5">
    <location>
        <begin position="285"/>
        <end position="295"/>
    </location>
</feature>
<evidence type="ECO:0000313" key="7">
    <source>
        <dbReference type="EMBL" id="RSH91952.1"/>
    </source>
</evidence>
<feature type="transmembrane region" description="Helical" evidence="6">
    <location>
        <begin position="99"/>
        <end position="123"/>
    </location>
</feature>
<feature type="transmembrane region" description="Helical" evidence="6">
    <location>
        <begin position="12"/>
        <end position="30"/>
    </location>
</feature>
<dbReference type="SMART" id="SM00679">
    <property type="entry name" value="CTNS"/>
    <property type="match status" value="2"/>
</dbReference>
<comment type="caution">
    <text evidence="7">The sequence shown here is derived from an EMBL/GenBank/DDBJ whole genome shotgun (WGS) entry which is preliminary data.</text>
</comment>
<dbReference type="GO" id="GO:0016020">
    <property type="term" value="C:membrane"/>
    <property type="evidence" value="ECO:0007669"/>
    <property type="project" value="UniProtKB-SubCell"/>
</dbReference>
<dbReference type="OrthoDB" id="407617at2759"/>
<reference evidence="7 8" key="1">
    <citation type="submission" date="2018-11" db="EMBL/GenBank/DDBJ databases">
        <title>Genome sequence of Saitozyma podzolica DSM 27192.</title>
        <authorList>
            <person name="Aliyu H."/>
            <person name="Gorte O."/>
            <person name="Ochsenreither K."/>
        </authorList>
    </citation>
    <scope>NUCLEOTIDE SEQUENCE [LARGE SCALE GENOMIC DNA]</scope>
    <source>
        <strain evidence="7 8">DSM 27192</strain>
    </source>
</reference>
<feature type="region of interest" description="Disordered" evidence="5">
    <location>
        <begin position="264"/>
        <end position="295"/>
    </location>
</feature>
<sequence>MAFTENKPVENALGTIGAVLWTIQILPQIVKSYRSKSTLGLSAGLMFIWAIASWFLGSYIVVQRLSIPLQIQPQLFGSLAAVSVAQCLYYDKGWSKLRAVLFFITFEVLFAGFEAGSVFALWAGQDRGVYWPTTMYGYISAVLLAVALLPQYWEIYRLKEVVGISLTFMAVDILGGIFSFLSLFFRDSLDVAAFVSYALVVLLDGIVVILAFILNPIARRRRAHEKAMHTIPTSETERGGTCISPSPFVENDIEAAGGIVRPAHAHGESAERWEESPMGTVLRRPSTSHSGMERR</sequence>
<keyword evidence="3 6" id="KW-1133">Transmembrane helix</keyword>
<dbReference type="FunFam" id="1.20.1280.290:FF:000029">
    <property type="entry name" value="Integral to membrane protein, putative"/>
    <property type="match status" value="1"/>
</dbReference>
<dbReference type="Proteomes" id="UP000279259">
    <property type="component" value="Unassembled WGS sequence"/>
</dbReference>
<dbReference type="PANTHER" id="PTHR16201">
    <property type="entry name" value="SEVEN TRANSMEMBRANE PROTEIN 1-RELATED"/>
    <property type="match status" value="1"/>
</dbReference>
<feature type="transmembrane region" description="Helical" evidence="6">
    <location>
        <begin position="191"/>
        <end position="214"/>
    </location>
</feature>
<evidence type="ECO:0000256" key="3">
    <source>
        <dbReference type="ARBA" id="ARBA00022989"/>
    </source>
</evidence>
<dbReference type="FunFam" id="1.20.1280.290:FF:000039">
    <property type="entry name" value="Integral membrane protein"/>
    <property type="match status" value="1"/>
</dbReference>